<feature type="transmembrane region" description="Helical" evidence="7">
    <location>
        <begin position="88"/>
        <end position="111"/>
    </location>
</feature>
<evidence type="ECO:0000256" key="3">
    <source>
        <dbReference type="ARBA" id="ARBA00022692"/>
    </source>
</evidence>
<keyword evidence="4" id="KW-0378">Hydrolase</keyword>
<comment type="caution">
    <text evidence="9">The sequence shown here is derived from an EMBL/GenBank/DDBJ whole genome shotgun (WGS) entry which is preliminary data.</text>
</comment>
<keyword evidence="5 7" id="KW-1133">Transmembrane helix</keyword>
<dbReference type="SUPFAM" id="SSF48317">
    <property type="entry name" value="Acid phosphatase/Vanadium-dependent haloperoxidase"/>
    <property type="match status" value="1"/>
</dbReference>
<evidence type="ECO:0000256" key="6">
    <source>
        <dbReference type="ARBA" id="ARBA00023136"/>
    </source>
</evidence>
<feature type="transmembrane region" description="Helical" evidence="7">
    <location>
        <begin position="217"/>
        <end position="238"/>
    </location>
</feature>
<dbReference type="Gene3D" id="1.20.144.10">
    <property type="entry name" value="Phosphatidic acid phosphatase type 2/haloperoxidase"/>
    <property type="match status" value="2"/>
</dbReference>
<dbReference type="PANTHER" id="PTHR14969:SF62">
    <property type="entry name" value="DECAPRENYLPHOSPHORYL-5-PHOSPHORIBOSE PHOSPHATASE RV3807C-RELATED"/>
    <property type="match status" value="1"/>
</dbReference>
<feature type="domain" description="Phosphatidic acid phosphatase type 2/haloperoxidase" evidence="8">
    <location>
        <begin position="118"/>
        <end position="232"/>
    </location>
</feature>
<evidence type="ECO:0000256" key="4">
    <source>
        <dbReference type="ARBA" id="ARBA00022801"/>
    </source>
</evidence>
<keyword evidence="3 7" id="KW-0812">Transmembrane</keyword>
<evidence type="ECO:0000313" key="10">
    <source>
        <dbReference type="Proteomes" id="UP000271472"/>
    </source>
</evidence>
<comment type="subcellular location">
    <subcellularLocation>
        <location evidence="1">Cell membrane</location>
        <topology evidence="1">Multi-pass membrane protein</topology>
    </subcellularLocation>
</comment>
<organism evidence="9 10">
    <name type="scientific">Slackia isoflavoniconvertens</name>
    <dbReference type="NCBI Taxonomy" id="572010"/>
    <lineage>
        <taxon>Bacteria</taxon>
        <taxon>Bacillati</taxon>
        <taxon>Actinomycetota</taxon>
        <taxon>Coriobacteriia</taxon>
        <taxon>Eggerthellales</taxon>
        <taxon>Eggerthellaceae</taxon>
        <taxon>Slackia</taxon>
    </lineage>
</organism>
<dbReference type="InterPro" id="IPR036938">
    <property type="entry name" value="PAP2/HPO_sf"/>
</dbReference>
<evidence type="ECO:0000259" key="8">
    <source>
        <dbReference type="SMART" id="SM00014"/>
    </source>
</evidence>
<accession>A0A3N0IHU5</accession>
<keyword evidence="2" id="KW-1003">Cell membrane</keyword>
<evidence type="ECO:0000256" key="1">
    <source>
        <dbReference type="ARBA" id="ARBA00004651"/>
    </source>
</evidence>
<dbReference type="Proteomes" id="UP000271472">
    <property type="component" value="Unassembled WGS sequence"/>
</dbReference>
<evidence type="ECO:0000256" key="2">
    <source>
        <dbReference type="ARBA" id="ARBA00022475"/>
    </source>
</evidence>
<feature type="transmembrane region" description="Helical" evidence="7">
    <location>
        <begin position="118"/>
        <end position="137"/>
    </location>
</feature>
<protein>
    <submittedName>
        <fullName evidence="9">Phosphatase PAP2 family protein</fullName>
    </submittedName>
</protein>
<gene>
    <name evidence="9" type="ORF">DMP05_02100</name>
</gene>
<proteinExistence type="predicted"/>
<sequence>MMHGAGSLRSMHPPISLPAGSPTLLLACLTCENLAFSLQTLPVCQIVAKSPPSISRMLGGMMIEMIQNADLSILHAIQGAASPALDAFMVGFTTLGEFGALWAIVGAIMIALNKHRTFGIAIFVAIALAFVIGDIGLKNVIERPRPFLVDPVLTTSLISLPDSFSCPSGHSSTSFAAATVICLAPLAHRWLKPIAIATAAAIAFSRLYLAVHNPTDVVLGALLGIACGCIAVCIVNTIESRRKGRQA</sequence>
<dbReference type="EMBL" id="QIBZ01000003">
    <property type="protein sequence ID" value="RNM36593.1"/>
    <property type="molecule type" value="Genomic_DNA"/>
</dbReference>
<evidence type="ECO:0000313" key="9">
    <source>
        <dbReference type="EMBL" id="RNM36593.1"/>
    </source>
</evidence>
<dbReference type="InterPro" id="IPR000326">
    <property type="entry name" value="PAP2/HPO"/>
</dbReference>
<dbReference type="GO" id="GO:0005886">
    <property type="term" value="C:plasma membrane"/>
    <property type="evidence" value="ECO:0007669"/>
    <property type="project" value="UniProtKB-SubCell"/>
</dbReference>
<dbReference type="GO" id="GO:0016787">
    <property type="term" value="F:hydrolase activity"/>
    <property type="evidence" value="ECO:0007669"/>
    <property type="project" value="UniProtKB-KW"/>
</dbReference>
<keyword evidence="6 7" id="KW-0472">Membrane</keyword>
<keyword evidence="10" id="KW-1185">Reference proteome</keyword>
<dbReference type="AlphaFoldDB" id="A0A3N0IHU5"/>
<reference evidence="10" key="1">
    <citation type="submission" date="2018-05" db="EMBL/GenBank/DDBJ databases">
        <title>Genome Sequencing of selected type strains of the family Eggerthellaceae.</title>
        <authorList>
            <person name="Danylec N."/>
            <person name="Stoll D.A."/>
            <person name="Doetsch A."/>
            <person name="Huch M."/>
        </authorList>
    </citation>
    <scope>NUCLEOTIDE SEQUENCE [LARGE SCALE GENOMIC DNA]</scope>
    <source>
        <strain evidence="10">DSM 22006</strain>
    </source>
</reference>
<dbReference type="CDD" id="cd03392">
    <property type="entry name" value="PAP2_like_2"/>
    <property type="match status" value="1"/>
</dbReference>
<dbReference type="PANTHER" id="PTHR14969">
    <property type="entry name" value="SPHINGOSINE-1-PHOSPHATE PHOSPHOHYDROLASE"/>
    <property type="match status" value="1"/>
</dbReference>
<evidence type="ECO:0000256" key="5">
    <source>
        <dbReference type="ARBA" id="ARBA00022989"/>
    </source>
</evidence>
<dbReference type="Pfam" id="PF01569">
    <property type="entry name" value="PAP2"/>
    <property type="match status" value="1"/>
</dbReference>
<name>A0A3N0IHU5_9ACTN</name>
<dbReference type="SMART" id="SM00014">
    <property type="entry name" value="acidPPc"/>
    <property type="match status" value="1"/>
</dbReference>
<evidence type="ECO:0000256" key="7">
    <source>
        <dbReference type="SAM" id="Phobius"/>
    </source>
</evidence>